<proteinExistence type="predicted"/>
<dbReference type="EMBL" id="PDNA01000030">
    <property type="protein sequence ID" value="PGH22973.1"/>
    <property type="molecule type" value="Genomic_DNA"/>
</dbReference>
<comment type="caution">
    <text evidence="2">The sequence shown here is derived from an EMBL/GenBank/DDBJ whole genome shotgun (WGS) entry which is preliminary data.</text>
</comment>
<evidence type="ECO:0000313" key="2">
    <source>
        <dbReference type="EMBL" id="PGH22973.1"/>
    </source>
</evidence>
<accession>A0A2B7YPR0</accession>
<gene>
    <name evidence="2" type="ORF">AJ80_02888</name>
</gene>
<dbReference type="AlphaFoldDB" id="A0A2B7YPR0"/>
<sequence length="91" mass="9900">MEQPQLNAATSHPQGSTCFEQDPMNILITAASLEPLHETTPNFEAQTNIPTEPFPENPYNSTIYARAAATNNPTDSYLENLFLSNLSSSAA</sequence>
<keyword evidence="3" id="KW-1185">Reference proteome</keyword>
<evidence type="ECO:0000313" key="3">
    <source>
        <dbReference type="Proteomes" id="UP000224634"/>
    </source>
</evidence>
<feature type="compositionally biased region" description="Polar residues" evidence="1">
    <location>
        <begin position="1"/>
        <end position="19"/>
    </location>
</feature>
<dbReference type="Proteomes" id="UP000224634">
    <property type="component" value="Unassembled WGS sequence"/>
</dbReference>
<organism evidence="2 3">
    <name type="scientific">Polytolypa hystricis (strain UAMH7299)</name>
    <dbReference type="NCBI Taxonomy" id="1447883"/>
    <lineage>
        <taxon>Eukaryota</taxon>
        <taxon>Fungi</taxon>
        <taxon>Dikarya</taxon>
        <taxon>Ascomycota</taxon>
        <taxon>Pezizomycotina</taxon>
        <taxon>Eurotiomycetes</taxon>
        <taxon>Eurotiomycetidae</taxon>
        <taxon>Onygenales</taxon>
        <taxon>Onygenales incertae sedis</taxon>
        <taxon>Polytolypa</taxon>
    </lineage>
</organism>
<name>A0A2B7YPR0_POLH7</name>
<evidence type="ECO:0000256" key="1">
    <source>
        <dbReference type="SAM" id="MobiDB-lite"/>
    </source>
</evidence>
<feature type="region of interest" description="Disordered" evidence="1">
    <location>
        <begin position="1"/>
        <end position="20"/>
    </location>
</feature>
<reference evidence="2 3" key="1">
    <citation type="submission" date="2017-10" db="EMBL/GenBank/DDBJ databases">
        <title>Comparative genomics in systemic dimorphic fungi from Ajellomycetaceae.</title>
        <authorList>
            <person name="Munoz J.F."/>
            <person name="Mcewen J.G."/>
            <person name="Clay O.K."/>
            <person name="Cuomo C.A."/>
        </authorList>
    </citation>
    <scope>NUCLEOTIDE SEQUENCE [LARGE SCALE GENOMIC DNA]</scope>
    <source>
        <strain evidence="2 3">UAMH7299</strain>
    </source>
</reference>
<protein>
    <submittedName>
        <fullName evidence="2">Uncharacterized protein</fullName>
    </submittedName>
</protein>